<organism evidence="1 2">
    <name type="scientific">Thalictrum thalictroides</name>
    <name type="common">Rue-anemone</name>
    <name type="synonym">Anemone thalictroides</name>
    <dbReference type="NCBI Taxonomy" id="46969"/>
    <lineage>
        <taxon>Eukaryota</taxon>
        <taxon>Viridiplantae</taxon>
        <taxon>Streptophyta</taxon>
        <taxon>Embryophyta</taxon>
        <taxon>Tracheophyta</taxon>
        <taxon>Spermatophyta</taxon>
        <taxon>Magnoliopsida</taxon>
        <taxon>Ranunculales</taxon>
        <taxon>Ranunculaceae</taxon>
        <taxon>Thalictroideae</taxon>
        <taxon>Thalictrum</taxon>
    </lineage>
</organism>
<dbReference type="OrthoDB" id="692400at2759"/>
<dbReference type="PANTHER" id="PTHR33710">
    <property type="entry name" value="BNAC02G09200D PROTEIN"/>
    <property type="match status" value="1"/>
</dbReference>
<dbReference type="EMBL" id="JABWDY010041195">
    <property type="protein sequence ID" value="KAF5177585.1"/>
    <property type="molecule type" value="Genomic_DNA"/>
</dbReference>
<sequence>MWVNREKSNFFFSELEAIRAWSSWPWNLGGDFNIVRFPEERRGGCCMSRGMKLFDDFVRRQNLVDLPLNGALFTYSVGSVDLSMSRLDRFLMEAGWNHHFGITAEIPLYRFNSDHRAILLKGDERVRGPFPFHFELMWFQHPNLME</sequence>
<evidence type="ECO:0000313" key="1">
    <source>
        <dbReference type="EMBL" id="KAF5177585.1"/>
    </source>
</evidence>
<name>A0A7J6UZY5_THATH</name>
<gene>
    <name evidence="1" type="ORF">FRX31_032829</name>
</gene>
<protein>
    <submittedName>
        <fullName evidence="1">Uncharacterized protein</fullName>
    </submittedName>
</protein>
<keyword evidence="2" id="KW-1185">Reference proteome</keyword>
<evidence type="ECO:0000313" key="2">
    <source>
        <dbReference type="Proteomes" id="UP000554482"/>
    </source>
</evidence>
<accession>A0A7J6UZY5</accession>
<dbReference type="PANTHER" id="PTHR33710:SF64">
    <property type="entry name" value="ENDONUCLEASE_EXONUCLEASE_PHOSPHATASE DOMAIN-CONTAINING PROTEIN"/>
    <property type="match status" value="1"/>
</dbReference>
<dbReference type="Gene3D" id="3.60.10.10">
    <property type="entry name" value="Endonuclease/exonuclease/phosphatase"/>
    <property type="match status" value="1"/>
</dbReference>
<dbReference type="InterPro" id="IPR036691">
    <property type="entry name" value="Endo/exonu/phosph_ase_sf"/>
</dbReference>
<comment type="caution">
    <text evidence="1">The sequence shown here is derived from an EMBL/GenBank/DDBJ whole genome shotgun (WGS) entry which is preliminary data.</text>
</comment>
<dbReference type="AlphaFoldDB" id="A0A7J6UZY5"/>
<reference evidence="1 2" key="1">
    <citation type="submission" date="2020-06" db="EMBL/GenBank/DDBJ databases">
        <title>Transcriptomic and genomic resources for Thalictrum thalictroides and T. hernandezii: Facilitating candidate gene discovery in an emerging model plant lineage.</title>
        <authorList>
            <person name="Arias T."/>
            <person name="Riano-Pachon D.M."/>
            <person name="Di Stilio V.S."/>
        </authorList>
    </citation>
    <scope>NUCLEOTIDE SEQUENCE [LARGE SCALE GENOMIC DNA]</scope>
    <source>
        <strain evidence="2">cv. WT478/WT964</strain>
        <tissue evidence="1">Leaves</tissue>
    </source>
</reference>
<dbReference type="SUPFAM" id="SSF56219">
    <property type="entry name" value="DNase I-like"/>
    <property type="match status" value="1"/>
</dbReference>
<dbReference type="Proteomes" id="UP000554482">
    <property type="component" value="Unassembled WGS sequence"/>
</dbReference>
<proteinExistence type="predicted"/>